<dbReference type="AlphaFoldDB" id="A0AAE9W8T5"/>
<feature type="compositionally biased region" description="Polar residues" evidence="1">
    <location>
        <begin position="10"/>
        <end position="20"/>
    </location>
</feature>
<dbReference type="InterPro" id="IPR012471">
    <property type="entry name" value="DUF1690"/>
</dbReference>
<dbReference type="EMBL" id="CP115611">
    <property type="protein sequence ID" value="WBW71789.1"/>
    <property type="molecule type" value="Genomic_DNA"/>
</dbReference>
<dbReference type="RefSeq" id="XP_056036032.1">
    <property type="nucleotide sequence ID" value="XM_056179783.1"/>
</dbReference>
<dbReference type="Proteomes" id="UP001212411">
    <property type="component" value="Chromosome 1"/>
</dbReference>
<evidence type="ECO:0000313" key="3">
    <source>
        <dbReference type="Proteomes" id="UP001212411"/>
    </source>
</evidence>
<keyword evidence="3" id="KW-1185">Reference proteome</keyword>
<evidence type="ECO:0000256" key="1">
    <source>
        <dbReference type="SAM" id="MobiDB-lite"/>
    </source>
</evidence>
<feature type="region of interest" description="Disordered" evidence="1">
    <location>
        <begin position="1"/>
        <end position="33"/>
    </location>
</feature>
<dbReference type="KEGG" id="som:SOMG_00990"/>
<dbReference type="GeneID" id="80874472"/>
<name>A0AAE9W8T5_9SCHI</name>
<reference evidence="2 3" key="1">
    <citation type="journal article" date="2023" name="G3 (Bethesda)">
        <title>A high-quality reference genome for the fission yeast Schizosaccharomyces osmophilus.</title>
        <authorList>
            <person name="Jia G.S."/>
            <person name="Zhang W.C."/>
            <person name="Liang Y."/>
            <person name="Liu X.H."/>
            <person name="Rhind N."/>
            <person name="Pidoux A."/>
            <person name="Brysch-Herzberg M."/>
            <person name="Du L.L."/>
        </authorList>
    </citation>
    <scope>NUCLEOTIDE SEQUENCE [LARGE SCALE GENOMIC DNA]</scope>
    <source>
        <strain evidence="2 3">CBS 15793</strain>
    </source>
</reference>
<protein>
    <submittedName>
        <fullName evidence="2">MICOS complex subunit Mic19/25</fullName>
    </submittedName>
</protein>
<evidence type="ECO:0000313" key="2">
    <source>
        <dbReference type="EMBL" id="WBW71789.1"/>
    </source>
</evidence>
<dbReference type="Pfam" id="PF07956">
    <property type="entry name" value="DUF1690"/>
    <property type="match status" value="1"/>
</dbReference>
<proteinExistence type="predicted"/>
<gene>
    <name evidence="2" type="primary">mic19</name>
    <name evidence="2" type="ORF">SOMG_00990</name>
</gene>
<organism evidence="2 3">
    <name type="scientific">Schizosaccharomyces osmophilus</name>
    <dbReference type="NCBI Taxonomy" id="2545709"/>
    <lineage>
        <taxon>Eukaryota</taxon>
        <taxon>Fungi</taxon>
        <taxon>Dikarya</taxon>
        <taxon>Ascomycota</taxon>
        <taxon>Taphrinomycotina</taxon>
        <taxon>Schizosaccharomycetes</taxon>
        <taxon>Schizosaccharomycetales</taxon>
        <taxon>Schizosaccharomycetaceae</taxon>
        <taxon>Schizosaccharomyces</taxon>
    </lineage>
</organism>
<accession>A0AAE9W8T5</accession>
<sequence>MRRDRWEPTISPSPAQLHSQQKSERFTMGNKPSRQEFVLHAPTEFSEGLVRHLKESPETDTSRWMDMEGYIQKRVQSELKKLQDRQKKVIDVLIDEEWKQNTELEKQNEGSLNSNLLKNEFTAFRERLEKESSAHQSIKNETLKEIENTRSDLFACMSENADKSLLCRPFAEKFVALTSAFKESPSDS</sequence>